<reference evidence="3" key="1">
    <citation type="journal article" date="2019" name="Int. J. Syst. Evol. Microbiol.">
        <title>The Global Catalogue of Microorganisms (GCM) 10K type strain sequencing project: providing services to taxonomists for standard genome sequencing and annotation.</title>
        <authorList>
            <consortium name="The Broad Institute Genomics Platform"/>
            <consortium name="The Broad Institute Genome Sequencing Center for Infectious Disease"/>
            <person name="Wu L."/>
            <person name="Ma J."/>
        </authorList>
    </citation>
    <scope>NUCLEOTIDE SEQUENCE [LARGE SCALE GENOMIC DNA]</scope>
    <source>
        <strain evidence="3">JCM 15628</strain>
    </source>
</reference>
<accession>A0ABP5DAK6</accession>
<feature type="region of interest" description="Disordered" evidence="1">
    <location>
        <begin position="23"/>
        <end position="69"/>
    </location>
</feature>
<keyword evidence="3" id="KW-1185">Reference proteome</keyword>
<evidence type="ECO:0008006" key="4">
    <source>
        <dbReference type="Google" id="ProtNLM"/>
    </source>
</evidence>
<feature type="compositionally biased region" description="Polar residues" evidence="1">
    <location>
        <begin position="25"/>
        <end position="39"/>
    </location>
</feature>
<name>A0ABP5DAK6_9MICO</name>
<sequence>MGRADLGVGLAVAALLLGGCGGGASSTPLDPNTGRTTGSAPAGTSPPPRSGAGSGVGSEASYGPQFPLTLRRTGGSAGFDDSVVLDANGRVRVDTRSVHGRVCRLEPGLKSQLLSLLATLRLGTGTTSATDPPAEQTTPVDGGVAESDPITISVTDDRARSIDLSDPSLGEISGLVGTLVGDVTLSVPAVTRCTTPTATSVAPAP</sequence>
<evidence type="ECO:0000256" key="1">
    <source>
        <dbReference type="SAM" id="MobiDB-lite"/>
    </source>
</evidence>
<organism evidence="2 3">
    <name type="scientific">Terrabacter lapilli</name>
    <dbReference type="NCBI Taxonomy" id="436231"/>
    <lineage>
        <taxon>Bacteria</taxon>
        <taxon>Bacillati</taxon>
        <taxon>Actinomycetota</taxon>
        <taxon>Actinomycetes</taxon>
        <taxon>Micrococcales</taxon>
        <taxon>Intrasporangiaceae</taxon>
        <taxon>Terrabacter</taxon>
    </lineage>
</organism>
<protein>
    <recommendedName>
        <fullName evidence="4">Lipoprotein</fullName>
    </recommendedName>
</protein>
<feature type="region of interest" description="Disordered" evidence="1">
    <location>
        <begin position="125"/>
        <end position="146"/>
    </location>
</feature>
<dbReference type="Proteomes" id="UP001500013">
    <property type="component" value="Unassembled WGS sequence"/>
</dbReference>
<dbReference type="RefSeq" id="WP_344060386.1">
    <property type="nucleotide sequence ID" value="NZ_BAAAPU010000007.1"/>
</dbReference>
<comment type="caution">
    <text evidence="2">The sequence shown here is derived from an EMBL/GenBank/DDBJ whole genome shotgun (WGS) entry which is preliminary data.</text>
</comment>
<proteinExistence type="predicted"/>
<dbReference type="PROSITE" id="PS51257">
    <property type="entry name" value="PROKAR_LIPOPROTEIN"/>
    <property type="match status" value="1"/>
</dbReference>
<dbReference type="EMBL" id="BAAAPU010000007">
    <property type="protein sequence ID" value="GAA1976922.1"/>
    <property type="molecule type" value="Genomic_DNA"/>
</dbReference>
<evidence type="ECO:0000313" key="2">
    <source>
        <dbReference type="EMBL" id="GAA1976922.1"/>
    </source>
</evidence>
<gene>
    <name evidence="2" type="ORF">GCM10009817_16550</name>
</gene>
<evidence type="ECO:0000313" key="3">
    <source>
        <dbReference type="Proteomes" id="UP001500013"/>
    </source>
</evidence>